<evidence type="ECO:0000313" key="2">
    <source>
        <dbReference type="Proteomes" id="UP000231259"/>
    </source>
</evidence>
<proteinExistence type="predicted"/>
<reference evidence="1 2" key="1">
    <citation type="submission" date="2013-09" db="EMBL/GenBank/DDBJ databases">
        <title>Genome sequencing of Phaeobacter antarcticus sp. nov. SM1211.</title>
        <authorList>
            <person name="Zhang X.-Y."/>
            <person name="Liu C."/>
            <person name="Chen X.-L."/>
            <person name="Xie B.-B."/>
            <person name="Qin Q.-L."/>
            <person name="Rong J.-C."/>
            <person name="Zhang Y.-Z."/>
        </authorList>
    </citation>
    <scope>NUCLEOTIDE SEQUENCE [LARGE SCALE GENOMIC DNA]</scope>
    <source>
        <strain evidence="1 2">SM1211</strain>
    </source>
</reference>
<dbReference type="Proteomes" id="UP000231259">
    <property type="component" value="Unassembled WGS sequence"/>
</dbReference>
<dbReference type="EMBL" id="AWWI01000127">
    <property type="protein sequence ID" value="PIL18247.1"/>
    <property type="molecule type" value="Genomic_DNA"/>
</dbReference>
<sequence>MTCRKRQRPSKPAPPPDLRASLEAVAEGAGLTTSGLLRLLLETVTEDADTPSAPPRLASKARREGKVTVRLAEDVRAKLETEARGQGVAVSTWAATLLSARMRQEALSGVVT</sequence>
<gene>
    <name evidence="1" type="ORF">P775_20615</name>
</gene>
<dbReference type="AlphaFoldDB" id="A0A2G8R9N0"/>
<organism evidence="1 2">
    <name type="scientific">Puniceibacterium antarcticum</name>
    <dbReference type="NCBI Taxonomy" id="1206336"/>
    <lineage>
        <taxon>Bacteria</taxon>
        <taxon>Pseudomonadati</taxon>
        <taxon>Pseudomonadota</taxon>
        <taxon>Alphaproteobacteria</taxon>
        <taxon>Rhodobacterales</taxon>
        <taxon>Paracoccaceae</taxon>
        <taxon>Puniceibacterium</taxon>
    </lineage>
</organism>
<accession>A0A2G8R9N0</accession>
<protein>
    <submittedName>
        <fullName evidence="1">Uncharacterized protein</fullName>
    </submittedName>
</protein>
<evidence type="ECO:0000313" key="1">
    <source>
        <dbReference type="EMBL" id="PIL18247.1"/>
    </source>
</evidence>
<keyword evidence="2" id="KW-1185">Reference proteome</keyword>
<comment type="caution">
    <text evidence="1">The sequence shown here is derived from an EMBL/GenBank/DDBJ whole genome shotgun (WGS) entry which is preliminary data.</text>
</comment>
<name>A0A2G8R9N0_9RHOB</name>